<dbReference type="PANTHER" id="PTHR13451:SF0">
    <property type="entry name" value="CROSSOVER JUNCTION ENDONUCLEASE MUS81"/>
    <property type="match status" value="1"/>
</dbReference>
<reference evidence="5" key="2">
    <citation type="submission" date="2024-10" db="UniProtKB">
        <authorList>
            <consortium name="EnsemblProtists"/>
        </authorList>
    </citation>
    <scope>IDENTIFICATION</scope>
</reference>
<keyword evidence="1 2" id="KW-0378">Hydrolase</keyword>
<dbReference type="AlphaFoldDB" id="A0A0D3KJ07"/>
<feature type="region of interest" description="Disordered" evidence="3">
    <location>
        <begin position="1"/>
        <end position="52"/>
    </location>
</feature>
<feature type="domain" description="ERCC4" evidence="4">
    <location>
        <begin position="71"/>
        <end position="137"/>
    </location>
</feature>
<dbReference type="EC" id="3.1.22.-" evidence="2"/>
<dbReference type="GeneID" id="17281013"/>
<evidence type="ECO:0000313" key="6">
    <source>
        <dbReference type="Proteomes" id="UP000013827"/>
    </source>
</evidence>
<comment type="similarity">
    <text evidence="2">Belongs to the XPF family.</text>
</comment>
<dbReference type="EnsemblProtists" id="EOD35742">
    <property type="protein sequence ID" value="EOD35742"/>
    <property type="gene ID" value="EMIHUDRAFT_227263"/>
</dbReference>
<dbReference type="GO" id="GO:0000727">
    <property type="term" value="P:double-strand break repair via break-induced replication"/>
    <property type="evidence" value="ECO:0007669"/>
    <property type="project" value="UniProtKB-UniRule"/>
</dbReference>
<dbReference type="GO" id="GO:0000712">
    <property type="term" value="P:resolution of meiotic recombination intermediates"/>
    <property type="evidence" value="ECO:0007669"/>
    <property type="project" value="TreeGrafter"/>
</dbReference>
<comment type="subcellular location">
    <subcellularLocation>
        <location evidence="2">Nucleus</location>
    </subcellularLocation>
</comment>
<comment type="cofactor">
    <cofactor evidence="2">
        <name>Mg(2+)</name>
        <dbReference type="ChEBI" id="CHEBI:18420"/>
    </cofactor>
</comment>
<dbReference type="GO" id="GO:0046872">
    <property type="term" value="F:metal ion binding"/>
    <property type="evidence" value="ECO:0007669"/>
    <property type="project" value="UniProtKB-UniRule"/>
</dbReference>
<evidence type="ECO:0000256" key="2">
    <source>
        <dbReference type="RuleBase" id="RU369042"/>
    </source>
</evidence>
<dbReference type="GO" id="GO:0006308">
    <property type="term" value="P:DNA catabolic process"/>
    <property type="evidence" value="ECO:0007669"/>
    <property type="project" value="UniProtKB-UniRule"/>
</dbReference>
<sequence length="280" mass="30016">MPTPSPLPAKRSRLRADENLPPPNPLQPSGAPQACAAASSGQLPPSARHAQPLGTTHRLVVVVDSHEKLSRSMRAEAARLRRCGLPRAVYLVEGSVERWQHAAERRRMRLELAKIEVVDGLLTHRTRGTADTMAFLATAVRRLAHACAATSGAELQAAGALSTFGAFCARTCPARSSSAEFACMLLSLDGMTAPKIERLVRSYPTARAVGEALDAHVARCRDSGLPAGSREEGWLFADLLEPGHSRKALSTKLSTFFGAWQYADGAEPTRATALAWPRPG</sequence>
<keyword evidence="2" id="KW-0227">DNA damage</keyword>
<dbReference type="Proteomes" id="UP000013827">
    <property type="component" value="Unassembled WGS sequence"/>
</dbReference>
<dbReference type="InterPro" id="IPR033309">
    <property type="entry name" value="Mus81"/>
</dbReference>
<evidence type="ECO:0000313" key="5">
    <source>
        <dbReference type="EnsemblProtists" id="EOD35742"/>
    </source>
</evidence>
<dbReference type="HOGENOM" id="CLU_995491_0_0_1"/>
<keyword evidence="2" id="KW-0460">Magnesium</keyword>
<keyword evidence="2" id="KW-0233">DNA recombination</keyword>
<dbReference type="GO" id="GO:0005634">
    <property type="term" value="C:nucleus"/>
    <property type="evidence" value="ECO:0007669"/>
    <property type="project" value="UniProtKB-SubCell"/>
</dbReference>
<protein>
    <recommendedName>
        <fullName evidence="2">Crossover junction endonuclease MUS81</fullName>
        <ecNumber evidence="2">3.1.22.-</ecNumber>
    </recommendedName>
</protein>
<dbReference type="PANTHER" id="PTHR13451">
    <property type="entry name" value="CLASS II CROSSOVER JUNCTION ENDONUCLEASE MUS81"/>
    <property type="match status" value="1"/>
</dbReference>
<accession>A0A0D3KJ07</accession>
<keyword evidence="6" id="KW-1185">Reference proteome</keyword>
<dbReference type="GO" id="GO:0031573">
    <property type="term" value="P:mitotic intra-S DNA damage checkpoint signaling"/>
    <property type="evidence" value="ECO:0007669"/>
    <property type="project" value="TreeGrafter"/>
</dbReference>
<dbReference type="KEGG" id="ehx:EMIHUDRAFT_227263"/>
<name>A0A0D3KJ07_EMIH1</name>
<keyword evidence="2" id="KW-0479">Metal-binding</keyword>
<evidence type="ECO:0000256" key="3">
    <source>
        <dbReference type="SAM" id="MobiDB-lite"/>
    </source>
</evidence>
<dbReference type="GO" id="GO:0008821">
    <property type="term" value="F:crossover junction DNA endonuclease activity"/>
    <property type="evidence" value="ECO:0007669"/>
    <property type="project" value="UniProtKB-UniRule"/>
</dbReference>
<dbReference type="Pfam" id="PF02732">
    <property type="entry name" value="ERCC4"/>
    <property type="match status" value="1"/>
</dbReference>
<keyword evidence="2" id="KW-0539">Nucleus</keyword>
<evidence type="ECO:0000259" key="4">
    <source>
        <dbReference type="Pfam" id="PF02732"/>
    </source>
</evidence>
<dbReference type="GO" id="GO:0048476">
    <property type="term" value="C:Holliday junction resolvase complex"/>
    <property type="evidence" value="ECO:0007669"/>
    <property type="project" value="UniProtKB-UniRule"/>
</dbReference>
<dbReference type="RefSeq" id="XP_005788171.1">
    <property type="nucleotide sequence ID" value="XM_005788114.1"/>
</dbReference>
<keyword evidence="2" id="KW-0234">DNA repair</keyword>
<dbReference type="GO" id="GO:0048257">
    <property type="term" value="F:3'-flap endonuclease activity"/>
    <property type="evidence" value="ECO:0007669"/>
    <property type="project" value="TreeGrafter"/>
</dbReference>
<organism evidence="5 6">
    <name type="scientific">Emiliania huxleyi (strain CCMP1516)</name>
    <dbReference type="NCBI Taxonomy" id="280463"/>
    <lineage>
        <taxon>Eukaryota</taxon>
        <taxon>Haptista</taxon>
        <taxon>Haptophyta</taxon>
        <taxon>Prymnesiophyceae</taxon>
        <taxon>Isochrysidales</taxon>
        <taxon>Noelaerhabdaceae</taxon>
        <taxon>Emiliania</taxon>
    </lineage>
</organism>
<comment type="function">
    <text evidence="2">Interacts with EME1 to form a DNA structure-specific endonuclease with substrate preference for branched DNA structures with a 5'-end at the branch nick. Typical substrates include 3'-flap structures, D-loops, replication forks and nicked Holliday junctions. May be required in mitosis for the processing of stalled or collapsed replication fork intermediates. May be required in meiosis for the repair of meiosis-specific double strand breaks subsequent to single-end invasion (SEI).</text>
</comment>
<comment type="subunit">
    <text evidence="2">Interacts with EME1.</text>
</comment>
<keyword evidence="2" id="KW-0255">Endonuclease</keyword>
<keyword evidence="2" id="KW-0540">Nuclease</keyword>
<proteinExistence type="inferred from homology"/>
<evidence type="ECO:0000256" key="1">
    <source>
        <dbReference type="ARBA" id="ARBA00022801"/>
    </source>
</evidence>
<dbReference type="PaxDb" id="2903-EOD35742"/>
<dbReference type="GO" id="GO:0003677">
    <property type="term" value="F:DNA binding"/>
    <property type="evidence" value="ECO:0007669"/>
    <property type="project" value="UniProtKB-UniRule"/>
</dbReference>
<reference evidence="6" key="1">
    <citation type="journal article" date="2013" name="Nature">
        <title>Pan genome of the phytoplankton Emiliania underpins its global distribution.</title>
        <authorList>
            <person name="Read B.A."/>
            <person name="Kegel J."/>
            <person name="Klute M.J."/>
            <person name="Kuo A."/>
            <person name="Lefebvre S.C."/>
            <person name="Maumus F."/>
            <person name="Mayer C."/>
            <person name="Miller J."/>
            <person name="Monier A."/>
            <person name="Salamov A."/>
            <person name="Young J."/>
            <person name="Aguilar M."/>
            <person name="Claverie J.M."/>
            <person name="Frickenhaus S."/>
            <person name="Gonzalez K."/>
            <person name="Herman E.K."/>
            <person name="Lin Y.C."/>
            <person name="Napier J."/>
            <person name="Ogata H."/>
            <person name="Sarno A.F."/>
            <person name="Shmutz J."/>
            <person name="Schroeder D."/>
            <person name="de Vargas C."/>
            <person name="Verret F."/>
            <person name="von Dassow P."/>
            <person name="Valentin K."/>
            <person name="Van de Peer Y."/>
            <person name="Wheeler G."/>
            <person name="Dacks J.B."/>
            <person name="Delwiche C.F."/>
            <person name="Dyhrman S.T."/>
            <person name="Glockner G."/>
            <person name="John U."/>
            <person name="Richards T."/>
            <person name="Worden A.Z."/>
            <person name="Zhang X."/>
            <person name="Grigoriev I.V."/>
            <person name="Allen A.E."/>
            <person name="Bidle K."/>
            <person name="Borodovsky M."/>
            <person name="Bowler C."/>
            <person name="Brownlee C."/>
            <person name="Cock J.M."/>
            <person name="Elias M."/>
            <person name="Gladyshev V.N."/>
            <person name="Groth M."/>
            <person name="Guda C."/>
            <person name="Hadaegh A."/>
            <person name="Iglesias-Rodriguez M.D."/>
            <person name="Jenkins J."/>
            <person name="Jones B.M."/>
            <person name="Lawson T."/>
            <person name="Leese F."/>
            <person name="Lindquist E."/>
            <person name="Lobanov A."/>
            <person name="Lomsadze A."/>
            <person name="Malik S.B."/>
            <person name="Marsh M.E."/>
            <person name="Mackinder L."/>
            <person name="Mock T."/>
            <person name="Mueller-Roeber B."/>
            <person name="Pagarete A."/>
            <person name="Parker M."/>
            <person name="Probert I."/>
            <person name="Quesneville H."/>
            <person name="Raines C."/>
            <person name="Rensing S.A."/>
            <person name="Riano-Pachon D.M."/>
            <person name="Richier S."/>
            <person name="Rokitta S."/>
            <person name="Shiraiwa Y."/>
            <person name="Soanes D.M."/>
            <person name="van der Giezen M."/>
            <person name="Wahlund T.M."/>
            <person name="Williams B."/>
            <person name="Wilson W."/>
            <person name="Wolfe G."/>
            <person name="Wurch L.L."/>
        </authorList>
    </citation>
    <scope>NUCLEOTIDE SEQUENCE</scope>
</reference>
<dbReference type="InterPro" id="IPR006166">
    <property type="entry name" value="ERCC4_domain"/>
</dbReference>